<protein>
    <submittedName>
        <fullName evidence="1">Uncharacterized protein</fullName>
    </submittedName>
</protein>
<accession>A0ACB9QCY7</accession>
<dbReference type="EMBL" id="CM042885">
    <property type="protein sequence ID" value="KAI4364513.1"/>
    <property type="molecule type" value="Genomic_DNA"/>
</dbReference>
<name>A0ACB9QCY7_9MYRT</name>
<keyword evidence="2" id="KW-1185">Reference proteome</keyword>
<dbReference type="Proteomes" id="UP001057402">
    <property type="component" value="Chromosome 6"/>
</dbReference>
<gene>
    <name evidence="1" type="ORF">MLD38_020593</name>
</gene>
<evidence type="ECO:0000313" key="2">
    <source>
        <dbReference type="Proteomes" id="UP001057402"/>
    </source>
</evidence>
<proteinExistence type="predicted"/>
<feature type="non-terminal residue" evidence="1">
    <location>
        <position position="1"/>
    </location>
</feature>
<organism evidence="1 2">
    <name type="scientific">Melastoma candidum</name>
    <dbReference type="NCBI Taxonomy" id="119954"/>
    <lineage>
        <taxon>Eukaryota</taxon>
        <taxon>Viridiplantae</taxon>
        <taxon>Streptophyta</taxon>
        <taxon>Embryophyta</taxon>
        <taxon>Tracheophyta</taxon>
        <taxon>Spermatophyta</taxon>
        <taxon>Magnoliopsida</taxon>
        <taxon>eudicotyledons</taxon>
        <taxon>Gunneridae</taxon>
        <taxon>Pentapetalae</taxon>
        <taxon>rosids</taxon>
        <taxon>malvids</taxon>
        <taxon>Myrtales</taxon>
        <taxon>Melastomataceae</taxon>
        <taxon>Melastomatoideae</taxon>
        <taxon>Melastomateae</taxon>
        <taxon>Melastoma</taxon>
    </lineage>
</organism>
<sequence length="155" mass="17706">CEISLPERLGSSRSAPRHNPTPRPKGLCATPFFVYVIFDSSWRDRQTQLVGASPLDKVQWRMVMKKVQIALEKTSNGRMFQQPEVKRIEARGLSVVFSELAVQAKATRLQQESPCRRDGGTWKTMSGIILDREYFAVTVDDDNREEQPKEPKLEV</sequence>
<evidence type="ECO:0000313" key="1">
    <source>
        <dbReference type="EMBL" id="KAI4364513.1"/>
    </source>
</evidence>
<comment type="caution">
    <text evidence="1">The sequence shown here is derived from an EMBL/GenBank/DDBJ whole genome shotgun (WGS) entry which is preliminary data.</text>
</comment>
<reference evidence="2" key="1">
    <citation type="journal article" date="2023" name="Front. Plant Sci.">
        <title>Chromosomal-level genome assembly of Melastoma candidum provides insights into trichome evolution.</title>
        <authorList>
            <person name="Zhong Y."/>
            <person name="Wu W."/>
            <person name="Sun C."/>
            <person name="Zou P."/>
            <person name="Liu Y."/>
            <person name="Dai S."/>
            <person name="Zhou R."/>
        </authorList>
    </citation>
    <scope>NUCLEOTIDE SEQUENCE [LARGE SCALE GENOMIC DNA]</scope>
</reference>